<comment type="caution">
    <text evidence="5">The sequence shown here is derived from an EMBL/GenBank/DDBJ whole genome shotgun (WGS) entry which is preliminary data.</text>
</comment>
<organism evidence="5 6">
    <name type="scientific">Paeniglutamicibacter kerguelensis</name>
    <dbReference type="NCBI Taxonomy" id="254788"/>
    <lineage>
        <taxon>Bacteria</taxon>
        <taxon>Bacillati</taxon>
        <taxon>Actinomycetota</taxon>
        <taxon>Actinomycetes</taxon>
        <taxon>Micrococcales</taxon>
        <taxon>Micrococcaceae</taxon>
        <taxon>Paeniglutamicibacter</taxon>
    </lineage>
</organism>
<protein>
    <submittedName>
        <fullName evidence="5">Type I restriction enzyme S subunit</fullName>
        <ecNumber evidence="5">3.1.21.3</ecNumber>
    </submittedName>
</protein>
<dbReference type="PANTHER" id="PTHR30408:SF12">
    <property type="entry name" value="TYPE I RESTRICTION ENZYME MJAVIII SPECIFICITY SUBUNIT"/>
    <property type="match status" value="1"/>
</dbReference>
<proteinExistence type="inferred from homology"/>
<evidence type="ECO:0000256" key="1">
    <source>
        <dbReference type="ARBA" id="ARBA00010923"/>
    </source>
</evidence>
<dbReference type="EMBL" id="JAGIOF010000003">
    <property type="protein sequence ID" value="MBP2388433.1"/>
    <property type="molecule type" value="Genomic_DNA"/>
</dbReference>
<sequence>MTYPQLAVRRVVSEIESGTSVNAIDLPTTNDETGVLKTSSVSNGYFDATENKVVDPDELHRVSCPVRGDRLIVSRMNTPALVGAAGHTQRDYDNLYLPDRLWQVRTSETAVAKFVYWWMQTREYRDQVAAICVGTSSSMQNLSQNDFLSFQMPFPNQSTQNSISEFLDRETAQIDELIGKQKRLIGLLAEKRQATINRAVTKGLDPTESTEPSSVPWIDDFPSHWTEKPMCHFMTGRVDYRGATPKKTDDGIFLVTAKNVRKGYIDYAASTEYVGVDDYDNVMSRGRPALGDILMTMEAPLGNFALVDDPGVALAQRVIKFRPKAELIPKFAVYAMNSPYFQAQLEERATGSTALGLKASKLIELRLVAPSVAEQLRIVDYLDLSTGRIDDLARRSETAMKLLSERRSALISAAVTGKIDVREGAA</sequence>
<dbReference type="Gene3D" id="3.90.220.20">
    <property type="entry name" value="DNA methylase specificity domains"/>
    <property type="match status" value="2"/>
</dbReference>
<dbReference type="InterPro" id="IPR044946">
    <property type="entry name" value="Restrct_endonuc_typeI_TRD_sf"/>
</dbReference>
<dbReference type="PANTHER" id="PTHR30408">
    <property type="entry name" value="TYPE-1 RESTRICTION ENZYME ECOKI SPECIFICITY PROTEIN"/>
    <property type="match status" value="1"/>
</dbReference>
<dbReference type="Gene3D" id="1.10.287.1120">
    <property type="entry name" value="Bipartite methylase S protein"/>
    <property type="match status" value="1"/>
</dbReference>
<evidence type="ECO:0000259" key="4">
    <source>
        <dbReference type="Pfam" id="PF01420"/>
    </source>
</evidence>
<dbReference type="EC" id="3.1.21.3" evidence="5"/>
<name>A0ABS4XJI0_9MICC</name>
<feature type="domain" description="Type I restriction modification DNA specificity" evidence="4">
    <location>
        <begin position="291"/>
        <end position="383"/>
    </location>
</feature>
<dbReference type="GO" id="GO:0009035">
    <property type="term" value="F:type I site-specific deoxyribonuclease activity"/>
    <property type="evidence" value="ECO:0007669"/>
    <property type="project" value="UniProtKB-EC"/>
</dbReference>
<keyword evidence="5" id="KW-0378">Hydrolase</keyword>
<comment type="similarity">
    <text evidence="1">Belongs to the type-I restriction system S methylase family.</text>
</comment>
<dbReference type="InterPro" id="IPR052021">
    <property type="entry name" value="Type-I_RS_S_subunit"/>
</dbReference>
<evidence type="ECO:0000256" key="3">
    <source>
        <dbReference type="ARBA" id="ARBA00023125"/>
    </source>
</evidence>
<dbReference type="SUPFAM" id="SSF116734">
    <property type="entry name" value="DNA methylase specificity domain"/>
    <property type="match status" value="2"/>
</dbReference>
<reference evidence="5 6" key="1">
    <citation type="submission" date="2021-03" db="EMBL/GenBank/DDBJ databases">
        <title>Sequencing the genomes of 1000 actinobacteria strains.</title>
        <authorList>
            <person name="Klenk H.-P."/>
        </authorList>
    </citation>
    <scope>NUCLEOTIDE SEQUENCE [LARGE SCALE GENOMIC DNA]</scope>
    <source>
        <strain evidence="5 6">DSM 15797</strain>
    </source>
</reference>
<keyword evidence="3" id="KW-0238">DNA-binding</keyword>
<dbReference type="RefSeq" id="WP_210002041.1">
    <property type="nucleotide sequence ID" value="NZ_BAAAJY010000001.1"/>
</dbReference>
<gene>
    <name evidence="5" type="ORF">JOF47_004006</name>
</gene>
<dbReference type="InterPro" id="IPR000055">
    <property type="entry name" value="Restrct_endonuc_typeI_TRD"/>
</dbReference>
<keyword evidence="6" id="KW-1185">Reference proteome</keyword>
<evidence type="ECO:0000256" key="2">
    <source>
        <dbReference type="ARBA" id="ARBA00022747"/>
    </source>
</evidence>
<keyword evidence="2" id="KW-0680">Restriction system</keyword>
<dbReference type="Pfam" id="PF01420">
    <property type="entry name" value="Methylase_S"/>
    <property type="match status" value="1"/>
</dbReference>
<dbReference type="Proteomes" id="UP001296993">
    <property type="component" value="Unassembled WGS sequence"/>
</dbReference>
<evidence type="ECO:0000313" key="6">
    <source>
        <dbReference type="Proteomes" id="UP001296993"/>
    </source>
</evidence>
<evidence type="ECO:0000313" key="5">
    <source>
        <dbReference type="EMBL" id="MBP2388433.1"/>
    </source>
</evidence>
<accession>A0ABS4XJI0</accession>